<name>A0AAV1GN67_XYRNO</name>
<accession>A0AAV1GN67</accession>
<organism evidence="7 8">
    <name type="scientific">Xyrichtys novacula</name>
    <name type="common">Pearly razorfish</name>
    <name type="synonym">Hemipteronotus novacula</name>
    <dbReference type="NCBI Taxonomy" id="13765"/>
    <lineage>
        <taxon>Eukaryota</taxon>
        <taxon>Metazoa</taxon>
        <taxon>Chordata</taxon>
        <taxon>Craniata</taxon>
        <taxon>Vertebrata</taxon>
        <taxon>Euteleostomi</taxon>
        <taxon>Actinopterygii</taxon>
        <taxon>Neopterygii</taxon>
        <taxon>Teleostei</taxon>
        <taxon>Neoteleostei</taxon>
        <taxon>Acanthomorphata</taxon>
        <taxon>Eupercaria</taxon>
        <taxon>Labriformes</taxon>
        <taxon>Labridae</taxon>
        <taxon>Xyrichtys</taxon>
    </lineage>
</organism>
<proteinExistence type="inferred from homology"/>
<keyword evidence="8" id="KW-1185">Reference proteome</keyword>
<evidence type="ECO:0000256" key="4">
    <source>
        <dbReference type="SAM" id="MobiDB-lite"/>
    </source>
</evidence>
<sequence length="528" mass="59506">MIQSHLQIIVVLLADGVTNSYQMMVVSTAEEWFSFKSLLQNCSGDKHLQVTSQGSHQACDLTVDGRSVSLHYAEIKQSMTEEDMSQELDGCFRACADGICTFLLLIQGGHYTKTERGLVEVLQAHFGEEALKFLMVLSLEDGKVADTFDDALLELLQMCEGRYSQITSSAAGDKLRSLLKMVDHMLTENGLTGYTEVMLTEAKTRGMENSSMKILRQKVLEAEENEQAFELMVQQQEERRAKEMEELKAKHAEERQKEAAERKQHEKRKKSSEEAVISHRATLKPQITPTDDDNVKKMSIVLLGLSGSGKTSALNLILERVGNQYLANESSLEPPEPTLSCERQEVLAAGRKLILVDTPELWDEDGFEDLEQVKDCLSLSLPGPQVFLLVLQMGRFTQGECEMLVHLQRIFGREFTEYTIVLFVSFDGSHLRPQRIDDHVAGAHAALQDLIRKCGSRYYELNVTKSHNALNCLQVKDLLTGINKLVASHGGQPYAVRRFSVQELQERRKYMEERKEGALEVNSLLRDS</sequence>
<evidence type="ECO:0000313" key="8">
    <source>
        <dbReference type="Proteomes" id="UP001178508"/>
    </source>
</evidence>
<dbReference type="PANTHER" id="PTHR10903">
    <property type="entry name" value="GTPASE, IMAP FAMILY MEMBER-RELATED"/>
    <property type="match status" value="1"/>
</dbReference>
<dbReference type="InterPro" id="IPR027417">
    <property type="entry name" value="P-loop_NTPase"/>
</dbReference>
<keyword evidence="2" id="KW-0547">Nucleotide-binding</keyword>
<dbReference type="Proteomes" id="UP001178508">
    <property type="component" value="Chromosome 15"/>
</dbReference>
<dbReference type="GO" id="GO:0005525">
    <property type="term" value="F:GTP binding"/>
    <property type="evidence" value="ECO:0007669"/>
    <property type="project" value="UniProtKB-KW"/>
</dbReference>
<evidence type="ECO:0000313" key="7">
    <source>
        <dbReference type="EMBL" id="CAJ1074650.1"/>
    </source>
</evidence>
<feature type="chain" id="PRO_5043561502" evidence="5">
    <location>
        <begin position="21"/>
        <end position="528"/>
    </location>
</feature>
<dbReference type="PANTHER" id="PTHR10903:SF112">
    <property type="entry name" value="SI:CH211-113E8.5"/>
    <property type="match status" value="1"/>
</dbReference>
<dbReference type="InterPro" id="IPR006703">
    <property type="entry name" value="G_AIG1"/>
</dbReference>
<evidence type="ECO:0000256" key="5">
    <source>
        <dbReference type="SAM" id="SignalP"/>
    </source>
</evidence>
<gene>
    <name evidence="7" type="ORF">XNOV1_A040177</name>
</gene>
<protein>
    <submittedName>
        <fullName evidence="7">GTPase IMAP family member 8-like</fullName>
    </submittedName>
</protein>
<comment type="similarity">
    <text evidence="1">Belongs to the TRAFAC class TrmE-Era-EngA-EngB-Septin-like GTPase superfamily. AIG1/Toc34/Toc159-like paraseptin GTPase family. IAN subfamily.</text>
</comment>
<feature type="signal peptide" evidence="5">
    <location>
        <begin position="1"/>
        <end position="20"/>
    </location>
</feature>
<keyword evidence="3" id="KW-0342">GTP-binding</keyword>
<dbReference type="Gene3D" id="3.40.50.300">
    <property type="entry name" value="P-loop containing nucleotide triphosphate hydrolases"/>
    <property type="match status" value="2"/>
</dbReference>
<evidence type="ECO:0000256" key="1">
    <source>
        <dbReference type="ARBA" id="ARBA00008535"/>
    </source>
</evidence>
<dbReference type="AlphaFoldDB" id="A0AAV1GN67"/>
<dbReference type="InterPro" id="IPR045058">
    <property type="entry name" value="GIMA/IAN/Toc"/>
</dbReference>
<evidence type="ECO:0000256" key="2">
    <source>
        <dbReference type="ARBA" id="ARBA00022741"/>
    </source>
</evidence>
<reference evidence="7" key="1">
    <citation type="submission" date="2023-08" db="EMBL/GenBank/DDBJ databases">
        <authorList>
            <person name="Alioto T."/>
            <person name="Alioto T."/>
            <person name="Gomez Garrido J."/>
        </authorList>
    </citation>
    <scope>NUCLEOTIDE SEQUENCE</scope>
</reference>
<evidence type="ECO:0000256" key="3">
    <source>
        <dbReference type="ARBA" id="ARBA00023134"/>
    </source>
</evidence>
<keyword evidence="5" id="KW-0732">Signal</keyword>
<evidence type="ECO:0000259" key="6">
    <source>
        <dbReference type="PROSITE" id="PS51720"/>
    </source>
</evidence>
<dbReference type="PROSITE" id="PS51720">
    <property type="entry name" value="G_AIG1"/>
    <property type="match status" value="1"/>
</dbReference>
<feature type="compositionally biased region" description="Basic and acidic residues" evidence="4">
    <location>
        <begin position="240"/>
        <end position="264"/>
    </location>
</feature>
<dbReference type="Pfam" id="PF04548">
    <property type="entry name" value="AIG1"/>
    <property type="match status" value="2"/>
</dbReference>
<dbReference type="EMBL" id="OY660878">
    <property type="protein sequence ID" value="CAJ1074650.1"/>
    <property type="molecule type" value="Genomic_DNA"/>
</dbReference>
<feature type="region of interest" description="Disordered" evidence="4">
    <location>
        <begin position="240"/>
        <end position="277"/>
    </location>
</feature>
<dbReference type="SUPFAM" id="SSF52540">
    <property type="entry name" value="P-loop containing nucleoside triphosphate hydrolases"/>
    <property type="match status" value="1"/>
</dbReference>
<feature type="domain" description="AIG1-type G" evidence="6">
    <location>
        <begin position="295"/>
        <end position="503"/>
    </location>
</feature>